<accession>A0ABW2K9F5</accession>
<organism evidence="1 2">
    <name type="scientific">Marinactinospora rubrisoli</name>
    <dbReference type="NCBI Taxonomy" id="2715399"/>
    <lineage>
        <taxon>Bacteria</taxon>
        <taxon>Bacillati</taxon>
        <taxon>Actinomycetota</taxon>
        <taxon>Actinomycetes</taxon>
        <taxon>Streptosporangiales</taxon>
        <taxon>Nocardiopsidaceae</taxon>
        <taxon>Marinactinospora</taxon>
    </lineage>
</organism>
<dbReference type="EMBL" id="JBHTBH010000001">
    <property type="protein sequence ID" value="MFC7326607.1"/>
    <property type="molecule type" value="Genomic_DNA"/>
</dbReference>
<keyword evidence="2" id="KW-1185">Reference proteome</keyword>
<sequence>MTAPTSTLTPPGEAPSVLPHWVTVAAARPPRSGTPTRVITAHDIARLRALANGLDYWPRRAAKRPAPSLRRRWQWWLADHGDQLKATVRTSAVFVLAMAAVLFGPEIGRLLG</sequence>
<evidence type="ECO:0000313" key="2">
    <source>
        <dbReference type="Proteomes" id="UP001596540"/>
    </source>
</evidence>
<evidence type="ECO:0000313" key="1">
    <source>
        <dbReference type="EMBL" id="MFC7326607.1"/>
    </source>
</evidence>
<comment type="caution">
    <text evidence="1">The sequence shown here is derived from an EMBL/GenBank/DDBJ whole genome shotgun (WGS) entry which is preliminary data.</text>
</comment>
<proteinExistence type="predicted"/>
<dbReference type="Proteomes" id="UP001596540">
    <property type="component" value="Unassembled WGS sequence"/>
</dbReference>
<name>A0ABW2K9F5_9ACTN</name>
<dbReference type="RefSeq" id="WP_379868429.1">
    <property type="nucleotide sequence ID" value="NZ_JBHTBH010000001.1"/>
</dbReference>
<gene>
    <name evidence="1" type="ORF">ACFQRF_02530</name>
</gene>
<reference evidence="2" key="1">
    <citation type="journal article" date="2019" name="Int. J. Syst. Evol. Microbiol.">
        <title>The Global Catalogue of Microorganisms (GCM) 10K type strain sequencing project: providing services to taxonomists for standard genome sequencing and annotation.</title>
        <authorList>
            <consortium name="The Broad Institute Genomics Platform"/>
            <consortium name="The Broad Institute Genome Sequencing Center for Infectious Disease"/>
            <person name="Wu L."/>
            <person name="Ma J."/>
        </authorList>
    </citation>
    <scope>NUCLEOTIDE SEQUENCE [LARGE SCALE GENOMIC DNA]</scope>
    <source>
        <strain evidence="2">CGMCC 4.7382</strain>
    </source>
</reference>
<protein>
    <submittedName>
        <fullName evidence="1">Uncharacterized protein</fullName>
    </submittedName>
</protein>